<keyword evidence="1" id="KW-0547">Nucleotide-binding</keyword>
<gene>
    <name evidence="1" type="ORF">B6F84_02840</name>
</gene>
<dbReference type="OrthoDB" id="55804at2157"/>
<evidence type="ECO:0000313" key="2">
    <source>
        <dbReference type="Proteomes" id="UP000193404"/>
    </source>
</evidence>
<evidence type="ECO:0000313" key="1">
    <source>
        <dbReference type="EMBL" id="ARM75069.1"/>
    </source>
</evidence>
<dbReference type="EMBL" id="CP020477">
    <property type="protein sequence ID" value="ARM75069.1"/>
    <property type="molecule type" value="Genomic_DNA"/>
</dbReference>
<dbReference type="Pfam" id="PF09821">
    <property type="entry name" value="AAA_assoc_C"/>
    <property type="match status" value="1"/>
</dbReference>
<dbReference type="InterPro" id="IPR018632">
    <property type="entry name" value="AAA-associated_dom_C"/>
</dbReference>
<dbReference type="GO" id="GO:0005524">
    <property type="term" value="F:ATP binding"/>
    <property type="evidence" value="ECO:0007669"/>
    <property type="project" value="UniProtKB-KW"/>
</dbReference>
<dbReference type="GeneID" id="41589821"/>
<name>A0A1W6JXT8_9CREN</name>
<keyword evidence="1" id="KW-0067">ATP-binding</keyword>
<dbReference type="KEGG" id="aman:B6F84_02840"/>
<proteinExistence type="predicted"/>
<protein>
    <submittedName>
        <fullName evidence="1">ABC transporter ATP-binding protein</fullName>
    </submittedName>
</protein>
<keyword evidence="2" id="KW-1185">Reference proteome</keyword>
<dbReference type="Proteomes" id="UP000193404">
    <property type="component" value="Chromosome"/>
</dbReference>
<organism evidence="1 2">
    <name type="scientific">Acidianus manzaensis</name>
    <dbReference type="NCBI Taxonomy" id="282676"/>
    <lineage>
        <taxon>Archaea</taxon>
        <taxon>Thermoproteota</taxon>
        <taxon>Thermoprotei</taxon>
        <taxon>Sulfolobales</taxon>
        <taxon>Sulfolobaceae</taxon>
        <taxon>Acidianus</taxon>
    </lineage>
</organism>
<dbReference type="STRING" id="282676.B6F84_02840"/>
<dbReference type="AlphaFoldDB" id="A0A1W6JXT8"/>
<accession>A0A1W6JXT8</accession>
<reference evidence="1 2" key="1">
    <citation type="submission" date="2017-03" db="EMBL/GenBank/DDBJ databases">
        <title>Sulfur activation and transportation mechanism of thermophilic Archaea Acidianus manzaensis YN-25.</title>
        <authorList>
            <person name="Ma Y."/>
            <person name="Yang Y."/>
            <person name="Xia J."/>
        </authorList>
    </citation>
    <scope>NUCLEOTIDE SEQUENCE [LARGE SCALE GENOMIC DNA]</scope>
    <source>
        <strain evidence="1 2">YN-25</strain>
    </source>
</reference>
<dbReference type="RefSeq" id="WP_148690826.1">
    <property type="nucleotide sequence ID" value="NZ_CP020477.1"/>
</dbReference>
<sequence length="159" mass="18174">MNIIDPQARIADLLGLLTILQNSYEGKTDLYKLEKDMEVDLDDLMPIVYTANYLGFVTVGGGDIIITDKGIEFLNANIRKRKELLRDSLRKTEPFITAMELKTFSLNDLKEALEKKGIYIYASPEGIYDLQMTITEWGVYSGLISRDEDDLYKVNYDKS</sequence>